<dbReference type="InParanoid" id="A0A177CRD0"/>
<dbReference type="Gene3D" id="1.25.40.10">
    <property type="entry name" value="Tetratricopeptide repeat domain"/>
    <property type="match status" value="3"/>
</dbReference>
<evidence type="ECO:0000259" key="1">
    <source>
        <dbReference type="SMART" id="SM00382"/>
    </source>
</evidence>
<dbReference type="Gene3D" id="3.40.50.300">
    <property type="entry name" value="P-loop containing nucleotide triphosphate hydrolases"/>
    <property type="match status" value="1"/>
</dbReference>
<dbReference type="InterPro" id="IPR011990">
    <property type="entry name" value="TPR-like_helical_dom_sf"/>
</dbReference>
<dbReference type="GO" id="GO:0043531">
    <property type="term" value="F:ADP binding"/>
    <property type="evidence" value="ECO:0007669"/>
    <property type="project" value="InterPro"/>
</dbReference>
<dbReference type="SUPFAM" id="SSF52540">
    <property type="entry name" value="P-loop containing nucleoside triphosphate hydrolases"/>
    <property type="match status" value="1"/>
</dbReference>
<dbReference type="InterPro" id="IPR027417">
    <property type="entry name" value="P-loop_NTPase"/>
</dbReference>
<evidence type="ECO:0000313" key="2">
    <source>
        <dbReference type="EMBL" id="OAG10075.1"/>
    </source>
</evidence>
<gene>
    <name evidence="2" type="ORF">CC84DRAFT_1193646</name>
</gene>
<accession>A0A177CRD0</accession>
<proteinExistence type="predicted"/>
<dbReference type="SUPFAM" id="SSF48452">
    <property type="entry name" value="TPR-like"/>
    <property type="match status" value="4"/>
</dbReference>
<protein>
    <submittedName>
        <fullName evidence="2">Kinesin light chain 3</fullName>
    </submittedName>
</protein>
<dbReference type="InterPro" id="IPR002182">
    <property type="entry name" value="NB-ARC"/>
</dbReference>
<evidence type="ECO:0000313" key="3">
    <source>
        <dbReference type="Proteomes" id="UP000077069"/>
    </source>
</evidence>
<sequence length="1102" mass="124079">MRLLHLDALGRLILTDFRGKPIPPHAILSHRWSDSEILIEDISNGNYKEKEEGYRKLKFCAEQAAQDGLQWDNNERSKAINSMFTWYRNAARCYVFLSDVSLSAVTETATCSDWEVSFRAKLVAPVSVEFFSREGQRIGDKASLDRLLHDITDIPLAALRNCPLDQFSTSERRRWVENRKTSEEEDIVYCLLGVLGVSMLTAYGEGEEGALRRMQAEVEGAGSAPSIIPFSRNQSFVGRELQLGELEAKLFSNKQTTTTLAIIGPCGIGKSQLALEAAHKTKQNSRSCSVFWVDASDIDSLYRSYTSVAQKLSIPGYNDDQADIKQVAKRCVAAIGARQCLLIYDNVEGTTLRHSGSSTTQAADLADFLPHSKLCSVIFTMTESSTAEALAPQNVIALHELMPDAALRMLQNRLKTPLSNAEQQEAMHLLEELSYLPLAIAQAAAHMNVSSMTVQQYQAQLDQHKDAALKYSDDSSEGEQRESGRRKVIAATLSLSMSQVRHSNAVAADYLFFAACVDRKDISLDLLEAASPQTREDAVKVLDKYALVTRRPAESALDIHQLVHQALRKHLKAQGRIRYWTRRTITQLHRIFPNDDHSNRSKWRRLLPHAQYALSCSQVGDGGRERLDLARKCAMSLHSDGRYKEAEELFVQVVQITKGVLDDEHPNRLASMGNLASTYRSHGRWREAEELELQVTQKMQRALGGEHPHTLLSMGNLACTYAHQGRWHEAAELEVQVMQTRKNNVLGDEHPHTLISMGNLASTYAHQGRWREAEELEVQVMQTMQRVLGGEHPHTLISMDHLASTHVQQGQWDKAEKLFLQVIQTRKHVLGDEHPDTLVSMSNLALAYMHQGRWNEAAVLEVQVMQTRKNVLGEEHPHTLASIGNLASTYKHQGRWREAEELIAQVMQTRKRVLGDEHPDTLTSMNNLAATYSSQGRWRKAEGLQVKVMQMRKRVLGGEHPSTLTSINNLASTYCNQKQWAQAEALFVQVLQTKRRILGNEHPLTLLGMGNLAATYSKQGRWREAAELELQVMQTRKRVLGDEHPDTLTSMNDLAYTLKSQARQEEAIALMERCFQSRQQILGKHHPDTQLSHDALSSWQAE</sequence>
<dbReference type="STRING" id="1460663.A0A177CRD0"/>
<dbReference type="Pfam" id="PF13374">
    <property type="entry name" value="TPR_10"/>
    <property type="match status" value="3"/>
</dbReference>
<dbReference type="Proteomes" id="UP000077069">
    <property type="component" value="Unassembled WGS sequence"/>
</dbReference>
<dbReference type="PRINTS" id="PR00381">
    <property type="entry name" value="KINESINLIGHT"/>
</dbReference>
<feature type="domain" description="AAA+ ATPase" evidence="1">
    <location>
        <begin position="256"/>
        <end position="420"/>
    </location>
</feature>
<dbReference type="EMBL" id="KV441549">
    <property type="protein sequence ID" value="OAG10075.1"/>
    <property type="molecule type" value="Genomic_DNA"/>
</dbReference>
<dbReference type="RefSeq" id="XP_018040440.1">
    <property type="nucleotide sequence ID" value="XM_018181317.1"/>
</dbReference>
<reference evidence="2 3" key="1">
    <citation type="submission" date="2016-05" db="EMBL/GenBank/DDBJ databases">
        <title>Comparative analysis of secretome profiles of manganese(II)-oxidizing ascomycete fungi.</title>
        <authorList>
            <consortium name="DOE Joint Genome Institute"/>
            <person name="Zeiner C.A."/>
            <person name="Purvine S.O."/>
            <person name="Zink E.M."/>
            <person name="Wu S."/>
            <person name="Pasa-Tolic L."/>
            <person name="Chaput D.L."/>
            <person name="Haridas S."/>
            <person name="Grigoriev I.V."/>
            <person name="Santelli C.M."/>
            <person name="Hansel C.M."/>
        </authorList>
    </citation>
    <scope>NUCLEOTIDE SEQUENCE [LARGE SCALE GENOMIC DNA]</scope>
    <source>
        <strain evidence="2 3">AP3s5-JAC2a</strain>
    </source>
</reference>
<dbReference type="SMART" id="SM00382">
    <property type="entry name" value="AAA"/>
    <property type="match status" value="1"/>
</dbReference>
<dbReference type="SMART" id="SM00028">
    <property type="entry name" value="TPR"/>
    <property type="match status" value="7"/>
</dbReference>
<dbReference type="PANTHER" id="PTHR46082:SF6">
    <property type="entry name" value="AAA+ ATPASE DOMAIN-CONTAINING PROTEIN-RELATED"/>
    <property type="match status" value="1"/>
</dbReference>
<keyword evidence="3" id="KW-1185">Reference proteome</keyword>
<dbReference type="InterPro" id="IPR003593">
    <property type="entry name" value="AAA+_ATPase"/>
</dbReference>
<dbReference type="Pfam" id="PF00931">
    <property type="entry name" value="NB-ARC"/>
    <property type="match status" value="1"/>
</dbReference>
<name>A0A177CRD0_9PLEO</name>
<organism evidence="2 3">
    <name type="scientific">Paraphaeosphaeria sporulosa</name>
    <dbReference type="NCBI Taxonomy" id="1460663"/>
    <lineage>
        <taxon>Eukaryota</taxon>
        <taxon>Fungi</taxon>
        <taxon>Dikarya</taxon>
        <taxon>Ascomycota</taxon>
        <taxon>Pezizomycotina</taxon>
        <taxon>Dothideomycetes</taxon>
        <taxon>Pleosporomycetidae</taxon>
        <taxon>Pleosporales</taxon>
        <taxon>Massarineae</taxon>
        <taxon>Didymosphaeriaceae</taxon>
        <taxon>Paraphaeosphaeria</taxon>
    </lineage>
</organism>
<dbReference type="Pfam" id="PF13424">
    <property type="entry name" value="TPR_12"/>
    <property type="match status" value="4"/>
</dbReference>
<dbReference type="OrthoDB" id="5986190at2759"/>
<dbReference type="InterPro" id="IPR053137">
    <property type="entry name" value="NLR-like"/>
</dbReference>
<dbReference type="PANTHER" id="PTHR46082">
    <property type="entry name" value="ATP/GTP-BINDING PROTEIN-RELATED"/>
    <property type="match status" value="1"/>
</dbReference>
<dbReference type="InterPro" id="IPR019734">
    <property type="entry name" value="TPR_rpt"/>
</dbReference>
<dbReference type="GeneID" id="28764803"/>
<dbReference type="AlphaFoldDB" id="A0A177CRD0"/>